<dbReference type="AlphaFoldDB" id="A0A1J4TMI5"/>
<comment type="caution">
    <text evidence="2">The sequence shown here is derived from an EMBL/GenBank/DDBJ whole genome shotgun (WGS) entry which is preliminary data.</text>
</comment>
<keyword evidence="1" id="KW-0472">Membrane</keyword>
<evidence type="ECO:0000256" key="1">
    <source>
        <dbReference type="SAM" id="Phobius"/>
    </source>
</evidence>
<evidence type="ECO:0000313" key="2">
    <source>
        <dbReference type="EMBL" id="OIO12888.1"/>
    </source>
</evidence>
<name>A0A1J4TMI5_9BACT</name>
<evidence type="ECO:0000313" key="3">
    <source>
        <dbReference type="Proteomes" id="UP000183120"/>
    </source>
</evidence>
<keyword evidence="1" id="KW-0812">Transmembrane</keyword>
<feature type="transmembrane region" description="Helical" evidence="1">
    <location>
        <begin position="6"/>
        <end position="26"/>
    </location>
</feature>
<protein>
    <recommendedName>
        <fullName evidence="4">Mannosyl-glycoprotein endo-beta-N-acetylglucosamidase-like domain-containing protein</fullName>
    </recommendedName>
</protein>
<proteinExistence type="predicted"/>
<dbReference type="Proteomes" id="UP000183120">
    <property type="component" value="Unassembled WGS sequence"/>
</dbReference>
<gene>
    <name evidence="2" type="ORF">AUJ73_04840</name>
</gene>
<organism evidence="2 3">
    <name type="scientific">Candidatus Gottesmanbacteria bacterium CG1_02_37_22</name>
    <dbReference type="NCBI Taxonomy" id="1805209"/>
    <lineage>
        <taxon>Bacteria</taxon>
        <taxon>Candidatus Gottesmaniibacteriota</taxon>
    </lineage>
</organism>
<dbReference type="STRING" id="1805209.AUJ73_04840"/>
<dbReference type="EMBL" id="MNUY01000076">
    <property type="protein sequence ID" value="OIO12888.1"/>
    <property type="molecule type" value="Genomic_DNA"/>
</dbReference>
<reference evidence="2 3" key="1">
    <citation type="journal article" date="2016" name="Environ. Microbiol.">
        <title>Genomic resolution of a cold subsurface aquifer community provides metabolic insights for novel microbes adapted to high CO concentrations.</title>
        <authorList>
            <person name="Probst A.J."/>
            <person name="Castelle C.J."/>
            <person name="Singh A."/>
            <person name="Brown C.T."/>
            <person name="Anantharaman K."/>
            <person name="Sharon I."/>
            <person name="Hug L.A."/>
            <person name="Burstein D."/>
            <person name="Emerson J.B."/>
            <person name="Thomas B.C."/>
            <person name="Banfield J.F."/>
        </authorList>
    </citation>
    <scope>NUCLEOTIDE SEQUENCE [LARGE SCALE GENOMIC DNA]</scope>
    <source>
        <strain evidence="2">CG1_02_37_22</strain>
    </source>
</reference>
<evidence type="ECO:0008006" key="4">
    <source>
        <dbReference type="Google" id="ProtNLM"/>
    </source>
</evidence>
<sequence length="194" mass="22520">MRIIRLTILWIPITSFLLIYSFLYLIKSESKEKDPNHQLIVHEIISSQNNLTNNPFITFAPAKDIRIVALRKFLKDYNSPLSEFSETLVQKADLYGLDYRLIPAIAMQESGGCKSIPEGSYNCWGYGIYSSKIIRFNSYNDAIDQIAKTIKEKYYKDGLTNATLVEDKWAPPSKGQWSYSVNYFFGKIREYEKR</sequence>
<keyword evidence="1" id="KW-1133">Transmembrane helix</keyword>
<accession>A0A1J4TMI5</accession>